<organism evidence="4 5">
    <name type="scientific">Panagrellus redivivus</name>
    <name type="common">Microworm</name>
    <dbReference type="NCBI Taxonomy" id="6233"/>
    <lineage>
        <taxon>Eukaryota</taxon>
        <taxon>Metazoa</taxon>
        <taxon>Ecdysozoa</taxon>
        <taxon>Nematoda</taxon>
        <taxon>Chromadorea</taxon>
        <taxon>Rhabditida</taxon>
        <taxon>Tylenchina</taxon>
        <taxon>Panagrolaimomorpha</taxon>
        <taxon>Panagrolaimoidea</taxon>
        <taxon>Panagrolaimidae</taxon>
        <taxon>Panagrellus</taxon>
    </lineage>
</organism>
<evidence type="ECO:0000313" key="5">
    <source>
        <dbReference type="WBParaSite" id="Pan_g23716.t1"/>
    </source>
</evidence>
<keyword evidence="4" id="KW-1185">Reference proteome</keyword>
<evidence type="ECO:0000259" key="3">
    <source>
        <dbReference type="PROSITE" id="PS50015"/>
    </source>
</evidence>
<sequence length="103" mass="11104">MARYHNLVSFLCFALLITKSQSTPVSNVGISCDICTNTVEALYVAFEKGGADAVEDAVDEACDVAEEFAMICSFVINQAIEAIIAGFEKELKPEDICKSISLC</sequence>
<feature type="signal peptide" evidence="2">
    <location>
        <begin position="1"/>
        <end position="22"/>
    </location>
</feature>
<dbReference type="PROSITE" id="PS50015">
    <property type="entry name" value="SAP_B"/>
    <property type="match status" value="1"/>
</dbReference>
<keyword evidence="2" id="KW-0732">Signal</keyword>
<protein>
    <submittedName>
        <fullName evidence="5">Saposin B-type domain-containing protein</fullName>
    </submittedName>
</protein>
<evidence type="ECO:0000256" key="1">
    <source>
        <dbReference type="ARBA" id="ARBA00023157"/>
    </source>
</evidence>
<dbReference type="PROSITE" id="PS51257">
    <property type="entry name" value="PROKAR_LIPOPROTEIN"/>
    <property type="match status" value="1"/>
</dbReference>
<dbReference type="InterPro" id="IPR011001">
    <property type="entry name" value="Saposin-like"/>
</dbReference>
<accession>A0A7E4VQ91</accession>
<evidence type="ECO:0000256" key="2">
    <source>
        <dbReference type="SAM" id="SignalP"/>
    </source>
</evidence>
<name>A0A7E4VQ91_PANRE</name>
<proteinExistence type="predicted"/>
<dbReference type="WBParaSite" id="Pan_g23716.t1">
    <property type="protein sequence ID" value="Pan_g23716.t1"/>
    <property type="gene ID" value="Pan_g23716"/>
</dbReference>
<dbReference type="Gene3D" id="1.10.225.10">
    <property type="entry name" value="Saposin-like"/>
    <property type="match status" value="1"/>
</dbReference>
<evidence type="ECO:0000313" key="4">
    <source>
        <dbReference type="Proteomes" id="UP000492821"/>
    </source>
</evidence>
<reference evidence="4" key="1">
    <citation type="journal article" date="2013" name="Genetics">
        <title>The draft genome and transcriptome of Panagrellus redivivus are shaped by the harsh demands of a free-living lifestyle.</title>
        <authorList>
            <person name="Srinivasan J."/>
            <person name="Dillman A.R."/>
            <person name="Macchietto M.G."/>
            <person name="Heikkinen L."/>
            <person name="Lakso M."/>
            <person name="Fracchia K.M."/>
            <person name="Antoshechkin I."/>
            <person name="Mortazavi A."/>
            <person name="Wong G."/>
            <person name="Sternberg P.W."/>
        </authorList>
    </citation>
    <scope>NUCLEOTIDE SEQUENCE [LARGE SCALE GENOMIC DNA]</scope>
    <source>
        <strain evidence="4">MT8872</strain>
    </source>
</reference>
<dbReference type="InterPro" id="IPR008138">
    <property type="entry name" value="SapB_2"/>
</dbReference>
<keyword evidence="1" id="KW-1015">Disulfide bond</keyword>
<dbReference type="SMART" id="SM00741">
    <property type="entry name" value="SapB"/>
    <property type="match status" value="1"/>
</dbReference>
<dbReference type="AlphaFoldDB" id="A0A7E4VQ91"/>
<dbReference type="Proteomes" id="UP000492821">
    <property type="component" value="Unassembled WGS sequence"/>
</dbReference>
<feature type="domain" description="Saposin B-type" evidence="3">
    <location>
        <begin position="28"/>
        <end position="103"/>
    </location>
</feature>
<dbReference type="InterPro" id="IPR008139">
    <property type="entry name" value="SaposinB_dom"/>
</dbReference>
<reference evidence="5" key="2">
    <citation type="submission" date="2020-10" db="UniProtKB">
        <authorList>
            <consortium name="WormBaseParasite"/>
        </authorList>
    </citation>
    <scope>IDENTIFICATION</scope>
</reference>
<feature type="chain" id="PRO_5028803451" evidence="2">
    <location>
        <begin position="23"/>
        <end position="103"/>
    </location>
</feature>
<dbReference type="SUPFAM" id="SSF47862">
    <property type="entry name" value="Saposin"/>
    <property type="match status" value="1"/>
</dbReference>
<dbReference type="Pfam" id="PF03489">
    <property type="entry name" value="SapB_2"/>
    <property type="match status" value="1"/>
</dbReference>